<name>A0A8S1VJ32_PAROT</name>
<dbReference type="Proteomes" id="UP000683925">
    <property type="component" value="Unassembled WGS sequence"/>
</dbReference>
<evidence type="ECO:0000313" key="2">
    <source>
        <dbReference type="Proteomes" id="UP000683925"/>
    </source>
</evidence>
<evidence type="ECO:0000313" key="1">
    <source>
        <dbReference type="EMBL" id="CAD8176751.1"/>
    </source>
</evidence>
<keyword evidence="2" id="KW-1185">Reference proteome</keyword>
<proteinExistence type="predicted"/>
<sequence>MLKRIKGILIPPRIKQILIRLIQSKIKNSLMILIRLNILPNQSGFDFYLIIRTCFYNLLLIIVEKELLIIKSHLFSFLNNQVSILENYSKTQTKIQITITIFDPFRVHQRCHP</sequence>
<dbReference type="AlphaFoldDB" id="A0A8S1VJ32"/>
<comment type="caution">
    <text evidence="1">The sequence shown here is derived from an EMBL/GenBank/DDBJ whole genome shotgun (WGS) entry which is preliminary data.</text>
</comment>
<reference evidence="1" key="1">
    <citation type="submission" date="2021-01" db="EMBL/GenBank/DDBJ databases">
        <authorList>
            <consortium name="Genoscope - CEA"/>
            <person name="William W."/>
        </authorList>
    </citation>
    <scope>NUCLEOTIDE SEQUENCE</scope>
</reference>
<organism evidence="1 2">
    <name type="scientific">Paramecium octaurelia</name>
    <dbReference type="NCBI Taxonomy" id="43137"/>
    <lineage>
        <taxon>Eukaryota</taxon>
        <taxon>Sar</taxon>
        <taxon>Alveolata</taxon>
        <taxon>Ciliophora</taxon>
        <taxon>Intramacronucleata</taxon>
        <taxon>Oligohymenophorea</taxon>
        <taxon>Peniculida</taxon>
        <taxon>Parameciidae</taxon>
        <taxon>Paramecium</taxon>
    </lineage>
</organism>
<gene>
    <name evidence="1" type="ORF">POCTA_138.1.T0670250</name>
</gene>
<protein>
    <submittedName>
        <fullName evidence="1">Uncharacterized protein</fullName>
    </submittedName>
</protein>
<accession>A0A8S1VJ32</accession>
<dbReference type="EMBL" id="CAJJDP010000066">
    <property type="protein sequence ID" value="CAD8176751.1"/>
    <property type="molecule type" value="Genomic_DNA"/>
</dbReference>